<sequence>MVTSEQRKTVTAVMVVLAMGHATPMFYSGNAKTQIDNVLVRRRDQGLITDAKTVPYETVATQHRPLICSLKITPPRCKRVERCMTARIKWWRLKEKEAAVVSRIRLPTVTTVEETWKEATDAITRAGRFLRESEGEETAISRIYR</sequence>
<proteinExistence type="predicted"/>
<dbReference type="OrthoDB" id="418748at2759"/>
<evidence type="ECO:0000313" key="3">
    <source>
        <dbReference type="WBParaSite" id="HPBE_0000823001-mRNA-1"/>
    </source>
</evidence>
<reference evidence="1 2" key="1">
    <citation type="submission" date="2018-11" db="EMBL/GenBank/DDBJ databases">
        <authorList>
            <consortium name="Pathogen Informatics"/>
        </authorList>
    </citation>
    <scope>NUCLEOTIDE SEQUENCE [LARGE SCALE GENOMIC DNA]</scope>
</reference>
<evidence type="ECO:0000313" key="1">
    <source>
        <dbReference type="EMBL" id="VDO75487.1"/>
    </source>
</evidence>
<dbReference type="EMBL" id="UZAH01026093">
    <property type="protein sequence ID" value="VDO75487.1"/>
    <property type="molecule type" value="Genomic_DNA"/>
</dbReference>
<accession>A0A183FLR2</accession>
<keyword evidence="2" id="KW-1185">Reference proteome</keyword>
<dbReference type="Proteomes" id="UP000050761">
    <property type="component" value="Unassembled WGS sequence"/>
</dbReference>
<gene>
    <name evidence="1" type="ORF">HPBE_LOCUS8231</name>
</gene>
<dbReference type="AlphaFoldDB" id="A0A183FLR2"/>
<dbReference type="WBParaSite" id="HPBE_0000823001-mRNA-1">
    <property type="protein sequence ID" value="HPBE_0000823001-mRNA-1"/>
    <property type="gene ID" value="HPBE_0000823001"/>
</dbReference>
<organism evidence="2 3">
    <name type="scientific">Heligmosomoides polygyrus</name>
    <name type="common">Parasitic roundworm</name>
    <dbReference type="NCBI Taxonomy" id="6339"/>
    <lineage>
        <taxon>Eukaryota</taxon>
        <taxon>Metazoa</taxon>
        <taxon>Ecdysozoa</taxon>
        <taxon>Nematoda</taxon>
        <taxon>Chromadorea</taxon>
        <taxon>Rhabditida</taxon>
        <taxon>Rhabditina</taxon>
        <taxon>Rhabditomorpha</taxon>
        <taxon>Strongyloidea</taxon>
        <taxon>Heligmosomidae</taxon>
        <taxon>Heligmosomoides</taxon>
    </lineage>
</organism>
<protein>
    <submittedName>
        <fullName evidence="3">Secreted protein</fullName>
    </submittedName>
</protein>
<evidence type="ECO:0000313" key="2">
    <source>
        <dbReference type="Proteomes" id="UP000050761"/>
    </source>
</evidence>
<name>A0A183FLR2_HELPZ</name>
<reference evidence="3" key="2">
    <citation type="submission" date="2019-09" db="UniProtKB">
        <authorList>
            <consortium name="WormBaseParasite"/>
        </authorList>
    </citation>
    <scope>IDENTIFICATION</scope>
</reference>
<accession>A0A3P7YUZ1</accession>